<dbReference type="OrthoDB" id="614844at2759"/>
<dbReference type="RefSeq" id="XP_024344913.1">
    <property type="nucleotide sequence ID" value="XM_024481803.1"/>
</dbReference>
<evidence type="ECO:0000256" key="1">
    <source>
        <dbReference type="ARBA" id="ARBA00004389"/>
    </source>
</evidence>
<evidence type="ECO:0000256" key="10">
    <source>
        <dbReference type="ARBA" id="ARBA00023136"/>
    </source>
</evidence>
<keyword evidence="10" id="KW-0472">Membrane</keyword>
<dbReference type="InterPro" id="IPR026051">
    <property type="entry name" value="ALG1-like"/>
</dbReference>
<evidence type="ECO:0000256" key="12">
    <source>
        <dbReference type="SAM" id="MobiDB-lite"/>
    </source>
</evidence>
<evidence type="ECO:0000256" key="8">
    <source>
        <dbReference type="ARBA" id="ARBA00022824"/>
    </source>
</evidence>
<evidence type="ECO:0000259" key="13">
    <source>
        <dbReference type="Pfam" id="PF13579"/>
    </source>
</evidence>
<name>A0A1X6NHN4_9APHY</name>
<dbReference type="Pfam" id="PF05348">
    <property type="entry name" value="UMP1"/>
    <property type="match status" value="1"/>
</dbReference>
<feature type="region of interest" description="Disordered" evidence="12">
    <location>
        <begin position="557"/>
        <end position="580"/>
    </location>
</feature>
<dbReference type="EC" id="2.4.1.142" evidence="3"/>
<sequence length="611" mass="68114">MEPSLRLVPAPAPKSASVRDTANSLGLHDNLQYGPRSIAAEVTTNSGIRGRLENWHETQDNLKLTMQRNMFGLHMPMRQLMERKLVSYNPHMPAFPQSNIHLDILMGRDESLEPADFMMSSRPALRTAAILVLGDIGRSPRMMYHAESFATNGFETFLVGYPGSKPVPSLLSIPLVHFVYLSTPPAYLSSLPFVIAAPRKVLHQVFSILHALLVRIPHPPEFIVVQNPPSIPTLALVWLVARLRGSKVIIDWHNLGYSILALKLGDKHPLVRIAKQFEAYFGRSAYAHLFVTRAMCNFLVKEWKLEGHKLILHDRPPARFHRASPSEMHELFLRLQPALALPTLTSFLPPCVPPYSTPFTTMPQSSDTTAMGAGASLPMPREDRPALLVSSTSWTPDEDFSILLDALVRYEERARECRRLPKVLAVVTGKGPLRDKYMREIGRMQSGEGGGEPWQYVRCMSMWLEAEDYPILLGSADLGISLHSSSSALDLPMKVVDMFGCGLPVCALGFACLDELVKDGTNGLVFHNAEQLAAQLESLLSSHPNSAQLETLRVSLQHSTPMSPSTHTSSAFAEGPQEEEDEESWRWCTWAQNWDRVMRPLLLKDVGGDDL</sequence>
<comment type="pathway">
    <text evidence="2">Protein modification; protein glycosylation.</text>
</comment>
<dbReference type="Proteomes" id="UP000194127">
    <property type="component" value="Unassembled WGS sequence"/>
</dbReference>
<keyword evidence="7" id="KW-0812">Transmembrane</keyword>
<evidence type="ECO:0000313" key="14">
    <source>
        <dbReference type="EMBL" id="OSX68119.1"/>
    </source>
</evidence>
<evidence type="ECO:0000256" key="2">
    <source>
        <dbReference type="ARBA" id="ARBA00004922"/>
    </source>
</evidence>
<dbReference type="AlphaFoldDB" id="A0A1X6NHN4"/>
<evidence type="ECO:0000313" key="15">
    <source>
        <dbReference type="Proteomes" id="UP000194127"/>
    </source>
</evidence>
<organism evidence="14 15">
    <name type="scientific">Postia placenta MAD-698-R-SB12</name>
    <dbReference type="NCBI Taxonomy" id="670580"/>
    <lineage>
        <taxon>Eukaryota</taxon>
        <taxon>Fungi</taxon>
        <taxon>Dikarya</taxon>
        <taxon>Basidiomycota</taxon>
        <taxon>Agaricomycotina</taxon>
        <taxon>Agaricomycetes</taxon>
        <taxon>Polyporales</taxon>
        <taxon>Adustoporiaceae</taxon>
        <taxon>Rhodonia</taxon>
    </lineage>
</organism>
<dbReference type="Gene3D" id="3.40.50.2000">
    <property type="entry name" value="Glycogen Phosphorylase B"/>
    <property type="match status" value="1"/>
</dbReference>
<dbReference type="GO" id="GO:0004578">
    <property type="term" value="F:chitobiosyldiphosphodolichol beta-mannosyltransferase activity"/>
    <property type="evidence" value="ECO:0007669"/>
    <property type="project" value="UniProtKB-EC"/>
</dbReference>
<evidence type="ECO:0000256" key="3">
    <source>
        <dbReference type="ARBA" id="ARBA00012611"/>
    </source>
</evidence>
<accession>A0A1X6NHN4</accession>
<reference evidence="14 15" key="1">
    <citation type="submission" date="2017-04" db="EMBL/GenBank/DDBJ databases">
        <title>Genome Sequence of the Model Brown-Rot Fungus Postia placenta SB12.</title>
        <authorList>
            <consortium name="DOE Joint Genome Institute"/>
            <person name="Gaskell J."/>
            <person name="Kersten P."/>
            <person name="Larrondo L.F."/>
            <person name="Canessa P."/>
            <person name="Martinez D."/>
            <person name="Hibbett D."/>
            <person name="Schmoll M."/>
            <person name="Kubicek C.P."/>
            <person name="Martinez A.T."/>
            <person name="Yadav J."/>
            <person name="Master E."/>
            <person name="Magnuson J.K."/>
            <person name="James T."/>
            <person name="Yaver D."/>
            <person name="Berka R."/>
            <person name="Labutti K."/>
            <person name="Lipzen A."/>
            <person name="Aerts A."/>
            <person name="Barry K."/>
            <person name="Henrissat B."/>
            <person name="Blanchette R."/>
            <person name="Grigoriev I."/>
            <person name="Cullen D."/>
        </authorList>
    </citation>
    <scope>NUCLEOTIDE SEQUENCE [LARGE SCALE GENOMIC DNA]</scope>
    <source>
        <strain evidence="14 15">MAD-698-R-SB12</strain>
    </source>
</reference>
<evidence type="ECO:0000256" key="6">
    <source>
        <dbReference type="ARBA" id="ARBA00022679"/>
    </source>
</evidence>
<dbReference type="GeneID" id="36326753"/>
<feature type="domain" description="Glycosyltransferase subfamily 4-like N-terminal" evidence="13">
    <location>
        <begin position="141"/>
        <end position="297"/>
    </location>
</feature>
<keyword evidence="5" id="KW-0328">Glycosyltransferase</keyword>
<dbReference type="Pfam" id="PF13692">
    <property type="entry name" value="Glyco_trans_1_4"/>
    <property type="match status" value="1"/>
</dbReference>
<dbReference type="STRING" id="670580.A0A1X6NHN4"/>
<dbReference type="InterPro" id="IPR028098">
    <property type="entry name" value="Glyco_trans_4-like_N"/>
</dbReference>
<comment type="function">
    <text evidence="11">Participates in the formation of the lipid-linked precursor oligosaccharide for N-glycosylation. Involved in assembling the dolichol-pyrophosphate-GlcNAc(2)-Man(5) intermediate on the cytoplasmic surface of the ER.</text>
</comment>
<keyword evidence="15" id="KW-1185">Reference proteome</keyword>
<dbReference type="EMBL" id="KZ110591">
    <property type="protein sequence ID" value="OSX68119.1"/>
    <property type="molecule type" value="Genomic_DNA"/>
</dbReference>
<evidence type="ECO:0000256" key="4">
    <source>
        <dbReference type="ARBA" id="ARBA00015841"/>
    </source>
</evidence>
<feature type="compositionally biased region" description="Low complexity" evidence="12">
    <location>
        <begin position="558"/>
        <end position="570"/>
    </location>
</feature>
<protein>
    <recommendedName>
        <fullName evidence="4">Chitobiosyldiphosphodolichol beta-mannosyltransferase</fullName>
        <ecNumber evidence="3">2.4.1.142</ecNumber>
    </recommendedName>
</protein>
<keyword evidence="9" id="KW-1133">Transmembrane helix</keyword>
<dbReference type="Pfam" id="PF13579">
    <property type="entry name" value="Glyco_trans_4_4"/>
    <property type="match status" value="1"/>
</dbReference>
<gene>
    <name evidence="14" type="ORF">POSPLADRAFT_1064439</name>
</gene>
<comment type="subcellular location">
    <subcellularLocation>
        <location evidence="1">Endoplasmic reticulum membrane</location>
        <topology evidence="1">Single-pass membrane protein</topology>
    </subcellularLocation>
</comment>
<evidence type="ECO:0000256" key="7">
    <source>
        <dbReference type="ARBA" id="ARBA00022692"/>
    </source>
</evidence>
<proteinExistence type="predicted"/>
<keyword evidence="8" id="KW-0256">Endoplasmic reticulum</keyword>
<dbReference type="PANTHER" id="PTHR13036">
    <property type="entry name" value="BETA1,4 MANNOSYLTRANSFERASE"/>
    <property type="match status" value="1"/>
</dbReference>
<evidence type="ECO:0000256" key="11">
    <source>
        <dbReference type="ARBA" id="ARBA00024899"/>
    </source>
</evidence>
<dbReference type="PANTHER" id="PTHR13036:SF0">
    <property type="entry name" value="CHITOBIOSYLDIPHOSPHODOLICHOL BETA-MANNOSYLTRANSFERASE"/>
    <property type="match status" value="1"/>
</dbReference>
<feature type="region of interest" description="Disordered" evidence="12">
    <location>
        <begin position="1"/>
        <end position="20"/>
    </location>
</feature>
<keyword evidence="6 14" id="KW-0808">Transferase</keyword>
<evidence type="ECO:0000256" key="9">
    <source>
        <dbReference type="ARBA" id="ARBA00022989"/>
    </source>
</evidence>
<dbReference type="GO" id="GO:0005789">
    <property type="term" value="C:endoplasmic reticulum membrane"/>
    <property type="evidence" value="ECO:0007669"/>
    <property type="project" value="UniProtKB-SubCell"/>
</dbReference>
<dbReference type="SUPFAM" id="SSF53756">
    <property type="entry name" value="UDP-Glycosyltransferase/glycogen phosphorylase"/>
    <property type="match status" value="1"/>
</dbReference>
<evidence type="ECO:0000256" key="5">
    <source>
        <dbReference type="ARBA" id="ARBA00022676"/>
    </source>
</evidence>